<dbReference type="GeneID" id="93653730"/>
<dbReference type="EMBL" id="JAEOAQ010000007">
    <property type="protein sequence ID" value="KAG5417467.1"/>
    <property type="molecule type" value="Genomic_DNA"/>
</dbReference>
<sequence length="225" mass="25568">MENLDNIKLYLKSLDQSLSQYEPSLEPLLSRTLDEHLAQQPSPQDKIKFLNNFQYVLISTIYSYLKSIGIDTDAHPIKKELSRVKSYMMRAKNMDSKSNETDTTAADKEKTKEFITRTLGVKNGVENTVSDVGPAISTQNFQGTHTRFTGDDEEEHGSEDESKVVDSLSGEKQRTPIENIKKHKGKKQWSKEKSVQKHKSALSKNRVTKVKHGYLPPKSNKQKKA</sequence>
<organism evidence="8 9">
    <name type="scientific">Candida metapsilosis</name>
    <dbReference type="NCBI Taxonomy" id="273372"/>
    <lineage>
        <taxon>Eukaryota</taxon>
        <taxon>Fungi</taxon>
        <taxon>Dikarya</taxon>
        <taxon>Ascomycota</taxon>
        <taxon>Saccharomycotina</taxon>
        <taxon>Pichiomycetes</taxon>
        <taxon>Debaryomycetaceae</taxon>
        <taxon>Candida/Lodderomyces clade</taxon>
        <taxon>Candida</taxon>
    </lineage>
</organism>
<comment type="similarity">
    <text evidence="2 6">Belongs to the C1D family.</text>
</comment>
<feature type="region of interest" description="Disordered" evidence="7">
    <location>
        <begin position="126"/>
        <end position="225"/>
    </location>
</feature>
<evidence type="ECO:0000256" key="3">
    <source>
        <dbReference type="ARBA" id="ARBA00022552"/>
    </source>
</evidence>
<evidence type="ECO:0000313" key="8">
    <source>
        <dbReference type="EMBL" id="KAG5417467.1"/>
    </source>
</evidence>
<feature type="compositionally biased region" description="Basic and acidic residues" evidence="7">
    <location>
        <begin position="159"/>
        <end position="175"/>
    </location>
</feature>
<keyword evidence="4 6" id="KW-0694">RNA-binding</keyword>
<keyword evidence="3 6" id="KW-0698">rRNA processing</keyword>
<comment type="function">
    <text evidence="6">Required for exosome-dependent processing of pre-rRNA and small nucleolar RNA (snRNA) precursors. Involved in processing of 35S pre-rRNA at the A0, A1 and A2 sites.</text>
</comment>
<comment type="subcellular location">
    <subcellularLocation>
        <location evidence="1 6">Nucleus</location>
    </subcellularLocation>
</comment>
<evidence type="ECO:0000256" key="6">
    <source>
        <dbReference type="RuleBase" id="RU368003"/>
    </source>
</evidence>
<dbReference type="PANTHER" id="PTHR15341:SF3">
    <property type="entry name" value="NUCLEAR NUCLEIC ACID-BINDING PROTEIN C1D"/>
    <property type="match status" value="1"/>
</dbReference>
<evidence type="ECO:0000256" key="4">
    <source>
        <dbReference type="ARBA" id="ARBA00022884"/>
    </source>
</evidence>
<dbReference type="Pfam" id="PF04000">
    <property type="entry name" value="Sas10_Utp3"/>
    <property type="match status" value="1"/>
</dbReference>
<accession>A0A8H7ZEZ3</accession>
<evidence type="ECO:0000256" key="7">
    <source>
        <dbReference type="SAM" id="MobiDB-lite"/>
    </source>
</evidence>
<dbReference type="GO" id="GO:0003677">
    <property type="term" value="F:DNA binding"/>
    <property type="evidence" value="ECO:0007669"/>
    <property type="project" value="TreeGrafter"/>
</dbReference>
<dbReference type="InterPro" id="IPR011082">
    <property type="entry name" value="Exosome-assoc_fac/DNA_repair"/>
</dbReference>
<name>A0A8H7ZEZ3_9ASCO</name>
<dbReference type="GO" id="GO:0010468">
    <property type="term" value="P:regulation of gene expression"/>
    <property type="evidence" value="ECO:0007669"/>
    <property type="project" value="TreeGrafter"/>
</dbReference>
<dbReference type="GO" id="GO:0003723">
    <property type="term" value="F:RNA binding"/>
    <property type="evidence" value="ECO:0007669"/>
    <property type="project" value="UniProtKB-UniRule"/>
</dbReference>
<dbReference type="GO" id="GO:0000178">
    <property type="term" value="C:exosome (RNase complex)"/>
    <property type="evidence" value="ECO:0007669"/>
    <property type="project" value="TreeGrafter"/>
</dbReference>
<evidence type="ECO:0000313" key="9">
    <source>
        <dbReference type="Proteomes" id="UP000669133"/>
    </source>
</evidence>
<dbReference type="PANTHER" id="PTHR15341">
    <property type="entry name" value="SUN-COR STEROID HORMONE RECEPTOR CO-REPRESSOR"/>
    <property type="match status" value="1"/>
</dbReference>
<dbReference type="InterPro" id="IPR007146">
    <property type="entry name" value="Sas10/Utp3/C1D"/>
</dbReference>
<dbReference type="GO" id="GO:0005730">
    <property type="term" value="C:nucleolus"/>
    <property type="evidence" value="ECO:0007669"/>
    <property type="project" value="TreeGrafter"/>
</dbReference>
<feature type="compositionally biased region" description="Polar residues" evidence="7">
    <location>
        <begin position="126"/>
        <end position="147"/>
    </location>
</feature>
<keyword evidence="5 6" id="KW-0539">Nucleus</keyword>
<dbReference type="RefSeq" id="XP_067546583.1">
    <property type="nucleotide sequence ID" value="XM_067694244.1"/>
</dbReference>
<dbReference type="AlphaFoldDB" id="A0A8H7ZEZ3"/>
<dbReference type="GO" id="GO:0000460">
    <property type="term" value="P:maturation of 5.8S rRNA"/>
    <property type="evidence" value="ECO:0007669"/>
    <property type="project" value="TreeGrafter"/>
</dbReference>
<keyword evidence="9" id="KW-1185">Reference proteome</keyword>
<proteinExistence type="inferred from homology"/>
<reference evidence="8 9" key="1">
    <citation type="submission" date="2020-12" db="EMBL/GenBank/DDBJ databases">
        <title>Effect of drift, selection, and recombination on the evolution of hybrid genomes in Candida yeast pathogens.</title>
        <authorList>
            <person name="Mixao V."/>
            <person name="Ksiezopolska E."/>
            <person name="Saus E."/>
            <person name="Boekhout T."/>
            <person name="Gacser A."/>
            <person name="Gabaldon T."/>
        </authorList>
    </citation>
    <scope>NUCLEOTIDE SEQUENCE [LARGE SCALE GENOMIC DNA]</scope>
    <source>
        <strain evidence="8 9">BP57</strain>
    </source>
</reference>
<evidence type="ECO:0000256" key="5">
    <source>
        <dbReference type="ARBA" id="ARBA00023242"/>
    </source>
</evidence>
<dbReference type="OrthoDB" id="1421013at2759"/>
<comment type="caution">
    <text evidence="8">The sequence shown here is derived from an EMBL/GenBank/DDBJ whole genome shotgun (WGS) entry which is preliminary data.</text>
</comment>
<gene>
    <name evidence="8" type="ORF">I9W82_005101</name>
</gene>
<protein>
    <recommendedName>
        <fullName evidence="6">Exosome complex protein</fullName>
    </recommendedName>
</protein>
<evidence type="ECO:0000256" key="1">
    <source>
        <dbReference type="ARBA" id="ARBA00004123"/>
    </source>
</evidence>
<evidence type="ECO:0000256" key="2">
    <source>
        <dbReference type="ARBA" id="ARBA00009154"/>
    </source>
</evidence>
<dbReference type="Proteomes" id="UP000669133">
    <property type="component" value="Unassembled WGS sequence"/>
</dbReference>
<feature type="compositionally biased region" description="Basic residues" evidence="7">
    <location>
        <begin position="196"/>
        <end position="212"/>
    </location>
</feature>